<dbReference type="NCBIfam" id="TIGR04183">
    <property type="entry name" value="Por_Secre_tail"/>
    <property type="match status" value="1"/>
</dbReference>
<name>S7VVD8_9FLAO</name>
<dbReference type="OrthoDB" id="1110367at2"/>
<dbReference type="RefSeq" id="WP_020898257.1">
    <property type="nucleotide sequence ID" value="NZ_ATMR01000094.1"/>
</dbReference>
<feature type="domain" description="DUF7619" evidence="4">
    <location>
        <begin position="1043"/>
        <end position="1181"/>
    </location>
</feature>
<evidence type="ECO:0000256" key="1">
    <source>
        <dbReference type="ARBA" id="ARBA00022729"/>
    </source>
</evidence>
<dbReference type="Pfam" id="PF24595">
    <property type="entry name" value="DUF7619"/>
    <property type="match status" value="1"/>
</dbReference>
<dbReference type="AlphaFoldDB" id="S7VVD8"/>
<comment type="caution">
    <text evidence="5">The sequence shown here is derived from an EMBL/GenBank/DDBJ whole genome shotgun (WGS) entry which is preliminary data.</text>
</comment>
<evidence type="ECO:0000313" key="5">
    <source>
        <dbReference type="EMBL" id="EPR73347.1"/>
    </source>
</evidence>
<keyword evidence="1 2" id="KW-0732">Signal</keyword>
<dbReference type="Proteomes" id="UP000014962">
    <property type="component" value="Unassembled WGS sequence"/>
</dbReference>
<dbReference type="InterPro" id="IPR026444">
    <property type="entry name" value="Secre_tail"/>
</dbReference>
<feature type="signal peptide" evidence="2">
    <location>
        <begin position="1"/>
        <end position="20"/>
    </location>
</feature>
<dbReference type="InterPro" id="IPR015943">
    <property type="entry name" value="WD40/YVTN_repeat-like_dom_sf"/>
</dbReference>
<feature type="chain" id="PRO_5004558563" evidence="2">
    <location>
        <begin position="21"/>
        <end position="1274"/>
    </location>
</feature>
<keyword evidence="6" id="KW-1185">Reference proteome</keyword>
<dbReference type="InterPro" id="IPR055353">
    <property type="entry name" value="DUF7619"/>
</dbReference>
<accession>S7VVD8</accession>
<evidence type="ECO:0000259" key="4">
    <source>
        <dbReference type="Pfam" id="PF24595"/>
    </source>
</evidence>
<dbReference type="EMBL" id="ATMR01000094">
    <property type="protein sequence ID" value="EPR73347.1"/>
    <property type="molecule type" value="Genomic_DNA"/>
</dbReference>
<dbReference type="SUPFAM" id="SSF101898">
    <property type="entry name" value="NHL repeat"/>
    <property type="match status" value="1"/>
</dbReference>
<gene>
    <name evidence="5" type="ORF">ADIWIN_1778</name>
</gene>
<dbReference type="STRING" id="641526.ADIWIN_1778"/>
<dbReference type="Gene3D" id="2.130.10.10">
    <property type="entry name" value="YVTN repeat-like/Quinoprotein amine dehydrogenase"/>
    <property type="match status" value="1"/>
</dbReference>
<dbReference type="eggNOG" id="COG1520">
    <property type="taxonomic scope" value="Bacteria"/>
</dbReference>
<proteinExistence type="predicted"/>
<evidence type="ECO:0000256" key="2">
    <source>
        <dbReference type="SAM" id="SignalP"/>
    </source>
</evidence>
<evidence type="ECO:0000259" key="3">
    <source>
        <dbReference type="Pfam" id="PF18962"/>
    </source>
</evidence>
<organism evidence="5 6">
    <name type="scientific">Winogradskyella psychrotolerans RS-3</name>
    <dbReference type="NCBI Taxonomy" id="641526"/>
    <lineage>
        <taxon>Bacteria</taxon>
        <taxon>Pseudomonadati</taxon>
        <taxon>Bacteroidota</taxon>
        <taxon>Flavobacteriia</taxon>
        <taxon>Flavobacteriales</taxon>
        <taxon>Flavobacteriaceae</taxon>
        <taxon>Winogradskyella</taxon>
    </lineage>
</organism>
<protein>
    <submittedName>
        <fullName evidence="5">Uncharacterized protein</fullName>
    </submittedName>
</protein>
<sequence length="1274" mass="142133">MKIKLLVSMVLSILLNSIEAQVEKVETYLVGTKITYYSNQCGNTIPEAQGKISFCDSQNNLGVVEASYGLNFRGINEIVPNYYNTDEMFLTDTGVSIRKTDGTWDNIPEFTAPRGSLNSNAAAIGDAIVNSDGLLFFDHGNNWGLHYLDLTTKTYNTLSYATGTGGSNGNYTHSFAYDAVNHVTYIMAQSGGNSGYKIFKYENNTLSYLGGLPAEVTGENSYSKLIVANEALYFGTSTGLYKLNKNTIALEESYLTDSSQFTTDVQDIIDDGNGNLWLANRNNNDGAIYKFNMASEAVKTFQLAKTTTANYTFNSLDIDNNGTVWATANNLSGFVELVPTETNPTWTVRSMTDIDDLGFHMTYAPGVVSKFNNKIYIMVINNGYSQDIFNYEAIVNDNGVWSGISDDEPDNFSDKMTLRYHYAYPDANGIWWYNYYDGGIMTYISNTDEFSKQYRLGTTVSFILDYDGKPIIGGGSAHEIRKVYTPYVSKMPELSSNDITQFHKYKDQIWVFSRTARKIFVYKHNQLIQTFNLDETTYNTWYDFTPGINGNAFFAKRLGNNEVEFKKFDTNTQITTTFLSTTYLGTIKELIPLPNGNVAVICSSGIFLFNGTTLTAIGNDVYADLSNIATGISDLYGKIYLLSSSGKIISIENPETATPIFSTTQVSGTSGLVPYNAFYSPSTLAIDANGAFWSHASDKWFKITTDNTVPQFLNEGFTYGITGNVYVDINENNQFDVGEGYPNQKLTLKTSTGAIFELYTLAEGSYYFPYFEGLGTYEITLPVLSPFVVAPERQSIVNVTDLDANTNVTDIQLQPKNIESLLIKSSAKQGAWAFTRSNFENTFTTAIGNLSYTKTFNNVDFDYVFFNEDEGTNNTLPAIVDVKVTRLQPTQPFHLIDKLTIEPRSHKWKTNVNPSTYTSSVMSLTPVITTVADTTKVSFSLPQISPLDTYILEVKTGLFTPASNGSVVSYGVEKTASDEFGGGIPELNVYELIPRKPENEQGFPDLGGPYKTPEEIYEEPPYQERKDVYSDGPYNTPIRSSYDPNDKLVNPGVPEALNEIQLSEKWLSYTIRFQNEGNFSAKDVFIVDSLDQKFDKYSLTLLESSHPLAIETIKSNDQNIVKFNFNDIYLDYTANDELASQGYIKYMIKAKDDVVVNDIMQNRAAIYFDQNPPIITNLTQNKYVEVVLSISQFDSDNHSVKLWPNPVDTLVNIKLTEAISFTVSVHNLLGQDVQSNTSFKTNHLLDVSDLKTGIYILTVSTQNGNSQSVKFIKN</sequence>
<reference evidence="5 6" key="1">
    <citation type="journal article" date="2013" name="Genome Announc.">
        <title>Draft Genome Sequence of Winogradskyella psychrotolerans RS-3T, Isolated from the Marine Transect of Kongsfjorden, Ny-Alesund, Svalbard, Arctic Ocean.</title>
        <authorList>
            <person name="Kumar Pinnaka A."/>
            <person name="Ara S."/>
            <person name="Singh A."/>
            <person name="Shivaji S."/>
        </authorList>
    </citation>
    <scope>NUCLEOTIDE SEQUENCE [LARGE SCALE GENOMIC DNA]</scope>
    <source>
        <strain evidence="5 6">RS-3</strain>
    </source>
</reference>
<evidence type="ECO:0000313" key="6">
    <source>
        <dbReference type="Proteomes" id="UP000014962"/>
    </source>
</evidence>
<dbReference type="Pfam" id="PF18962">
    <property type="entry name" value="Por_Secre_tail"/>
    <property type="match status" value="1"/>
</dbReference>
<feature type="domain" description="Secretion system C-terminal sorting" evidence="3">
    <location>
        <begin position="1202"/>
        <end position="1271"/>
    </location>
</feature>